<sequence>MGFLELLEVASMPIVQVLLISVLGAFLATDYCSLLSADTRRSVNKLVFVVFTPCIMFANLAQTVTLQDIISWWFMPINVGITFLVGGILGWLVVKLLNPKPQLHGLIIATCASGNMGNLMLILVPAICDEEGSPFGNRSVCRSIGLSYASFSMALGGFYIWTYSYQLVRSSATQFRALEAAGLVKSPNKDIDSDPHTLLLKPNQNQDLEIQGKQKVSTGTYIKDLLHQILEELFAPPTIGAILGFVFGATNWLRNLIIGENAPLRVIQDSVKLLGDGTIPCITLILGGNLIQGLRSSAVKTSVIVGVICVRYIILPVVGVGVVQLAGNLGYLPPDPLFRYVLMLQFALPPAMNISTMAQLFDVAQDECSVIFLWTYLVASLALTICMRYDQEAGSSSLSLPSGSSSHSLPPTEDTPLLGPRTLSSHPKTFANVFIAIVGAGVLGLPYTFKKTGWLLGLLTLLFVSSLTFFCMMLLVHTRRKLESLSGFNSITSFGDLGESVCGPAGRLVVDVMLVLSQSGFCVSYLIFVATTMANLLSRGTEHILGLDPASIYLWGCFPFQLGLNSIPSLTHLAPLSIFADIVDVAATIVVMVQDVFIFLKRRPPLRVFGGVSVFFYGLGVAVYAFEGIGMVLPLELEAKYKNKFGRALGLAMGLISIMYGAFGLLGYMAYGEETRDIITTNLGTGVVSTLVQLGLAINLFFTFPLMMHPVYEVVERRLCSSRYSIWVRWATVLVVTLVALLVPNFADFLSLVGSSVCVVLGFVLPSLFHLQAFKNELSITRIVIDVFVFLIGVIIAITGTWTAVHEILTSKA</sequence>
<proteinExistence type="inferred from homology"/>
<evidence type="ECO:0000256" key="6">
    <source>
        <dbReference type="ARBA" id="ARBA00022989"/>
    </source>
</evidence>
<feature type="transmembrane region" description="Helical" evidence="11">
    <location>
        <begin position="70"/>
        <end position="94"/>
    </location>
</feature>
<feature type="transmembrane region" description="Helical" evidence="11">
    <location>
        <begin position="606"/>
        <end position="627"/>
    </location>
</feature>
<evidence type="ECO:0000256" key="11">
    <source>
        <dbReference type="SAM" id="Phobius"/>
    </source>
</evidence>
<dbReference type="PANTHER" id="PTHR31651">
    <property type="match status" value="1"/>
</dbReference>
<feature type="transmembrane region" description="Helical" evidence="11">
    <location>
        <begin position="12"/>
        <end position="34"/>
    </location>
</feature>
<evidence type="ECO:0000313" key="14">
    <source>
        <dbReference type="Proteomes" id="UP000682877"/>
    </source>
</evidence>
<feature type="transmembrane region" description="Helical" evidence="11">
    <location>
        <begin position="455"/>
        <end position="476"/>
    </location>
</feature>
<keyword evidence="3 11" id="KW-0812">Transmembrane</keyword>
<keyword evidence="2" id="KW-0813">Transport</keyword>
<dbReference type="GO" id="GO:0009734">
    <property type="term" value="P:auxin-activated signaling pathway"/>
    <property type="evidence" value="ECO:0007669"/>
    <property type="project" value="UniProtKB-KW"/>
</dbReference>
<evidence type="ECO:0000256" key="7">
    <source>
        <dbReference type="ARBA" id="ARBA00023136"/>
    </source>
</evidence>
<keyword evidence="7 11" id="KW-0472">Membrane</keyword>
<evidence type="ECO:0000259" key="12">
    <source>
        <dbReference type="Pfam" id="PF01490"/>
    </source>
</evidence>
<dbReference type="InterPro" id="IPR013057">
    <property type="entry name" value="AA_transpt_TM"/>
</dbReference>
<dbReference type="PANTHER" id="PTHR31651:SF3">
    <property type="entry name" value="PROTEIN PIN-LIKES 7"/>
    <property type="match status" value="1"/>
</dbReference>
<organism evidence="13 14">
    <name type="scientific">Arabidopsis arenosa</name>
    <name type="common">Sand rock-cress</name>
    <name type="synonym">Cardaminopsis arenosa</name>
    <dbReference type="NCBI Taxonomy" id="38785"/>
    <lineage>
        <taxon>Eukaryota</taxon>
        <taxon>Viridiplantae</taxon>
        <taxon>Streptophyta</taxon>
        <taxon>Embryophyta</taxon>
        <taxon>Tracheophyta</taxon>
        <taxon>Spermatophyta</taxon>
        <taxon>Magnoliopsida</taxon>
        <taxon>eudicotyledons</taxon>
        <taxon>Gunneridae</taxon>
        <taxon>Pentapetalae</taxon>
        <taxon>rosids</taxon>
        <taxon>malvids</taxon>
        <taxon>Brassicales</taxon>
        <taxon>Brassicaceae</taxon>
        <taxon>Camelineae</taxon>
        <taxon>Arabidopsis</taxon>
    </lineage>
</organism>
<reference evidence="13" key="1">
    <citation type="submission" date="2021-01" db="EMBL/GenBank/DDBJ databases">
        <authorList>
            <person name="Bezrukov I."/>
        </authorList>
    </citation>
    <scope>NUCLEOTIDE SEQUENCE</scope>
</reference>
<feature type="transmembrane region" description="Helical" evidence="11">
    <location>
        <begin position="691"/>
        <end position="712"/>
    </location>
</feature>
<feature type="transmembrane region" description="Helical" evidence="11">
    <location>
        <begin position="303"/>
        <end position="327"/>
    </location>
</feature>
<evidence type="ECO:0000256" key="3">
    <source>
        <dbReference type="ARBA" id="ARBA00022692"/>
    </source>
</evidence>
<evidence type="ECO:0000256" key="5">
    <source>
        <dbReference type="ARBA" id="ARBA00022970"/>
    </source>
</evidence>
<evidence type="ECO:0000256" key="1">
    <source>
        <dbReference type="ARBA" id="ARBA00004477"/>
    </source>
</evidence>
<dbReference type="Proteomes" id="UP000682877">
    <property type="component" value="Chromosome 8"/>
</dbReference>
<name>A0A8S2B6L1_ARAAE</name>
<evidence type="ECO:0000256" key="2">
    <source>
        <dbReference type="ARBA" id="ARBA00022448"/>
    </source>
</evidence>
<feature type="transmembrane region" description="Helical" evidence="11">
    <location>
        <begin position="147"/>
        <end position="168"/>
    </location>
</feature>
<feature type="transmembrane region" description="Helical" evidence="11">
    <location>
        <begin position="508"/>
        <end position="530"/>
    </location>
</feature>
<keyword evidence="4" id="KW-0256">Endoplasmic reticulum</keyword>
<evidence type="ECO:0000256" key="4">
    <source>
        <dbReference type="ARBA" id="ARBA00022824"/>
    </source>
</evidence>
<comment type="subcellular location">
    <subcellularLocation>
        <location evidence="1">Endoplasmic reticulum membrane</location>
        <topology evidence="1">Multi-pass membrane protein</topology>
    </subcellularLocation>
</comment>
<feature type="transmembrane region" description="Helical" evidence="11">
    <location>
        <begin position="106"/>
        <end position="127"/>
    </location>
</feature>
<feature type="transmembrane region" description="Helical" evidence="11">
    <location>
        <begin position="648"/>
        <end position="671"/>
    </location>
</feature>
<evidence type="ECO:0000256" key="8">
    <source>
        <dbReference type="ARBA" id="ARBA00023294"/>
    </source>
</evidence>
<keyword evidence="6 11" id="KW-1133">Transmembrane helix</keyword>
<feature type="transmembrane region" description="Helical" evidence="11">
    <location>
        <begin position="371"/>
        <end position="389"/>
    </location>
</feature>
<keyword evidence="14" id="KW-1185">Reference proteome</keyword>
<evidence type="ECO:0000256" key="10">
    <source>
        <dbReference type="ARBA" id="ARBA00025752"/>
    </source>
</evidence>
<accession>A0A8S2B6L1</accession>
<gene>
    <name evidence="13" type="ORF">AARE701A_LOCUS22626</name>
</gene>
<dbReference type="Pfam" id="PF03547">
    <property type="entry name" value="Mem_trans"/>
    <property type="match status" value="1"/>
</dbReference>
<protein>
    <recommendedName>
        <fullName evidence="12">Amino acid transporter transmembrane domain-containing protein</fullName>
    </recommendedName>
</protein>
<feature type="transmembrane region" description="Helical" evidence="11">
    <location>
        <begin position="46"/>
        <end position="64"/>
    </location>
</feature>
<feature type="domain" description="Amino acid transporter transmembrane" evidence="12">
    <location>
        <begin position="425"/>
        <end position="804"/>
    </location>
</feature>
<feature type="transmembrane region" description="Helical" evidence="11">
    <location>
        <begin position="724"/>
        <end position="743"/>
    </location>
</feature>
<feature type="transmembrane region" description="Helical" evidence="11">
    <location>
        <begin position="430"/>
        <end position="449"/>
    </location>
</feature>
<comment type="similarity">
    <text evidence="10">Belongs to the auxin efflux carrier (TC 2.A.69.2) family.</text>
</comment>
<evidence type="ECO:0000313" key="13">
    <source>
        <dbReference type="EMBL" id="CAE6264909.1"/>
    </source>
</evidence>
<feature type="transmembrane region" description="Helical" evidence="11">
    <location>
        <begin position="783"/>
        <end position="805"/>
    </location>
</feature>
<dbReference type="InterPro" id="IPR004776">
    <property type="entry name" value="Mem_transp_PIN-like"/>
</dbReference>
<dbReference type="GO" id="GO:0006865">
    <property type="term" value="P:amino acid transport"/>
    <property type="evidence" value="ECO:0007669"/>
    <property type="project" value="UniProtKB-KW"/>
</dbReference>
<evidence type="ECO:0000256" key="9">
    <source>
        <dbReference type="ARBA" id="ARBA00025100"/>
    </source>
</evidence>
<feature type="transmembrane region" description="Helical" evidence="11">
    <location>
        <begin position="550"/>
        <end position="567"/>
    </location>
</feature>
<feature type="transmembrane region" description="Helical" evidence="11">
    <location>
        <begin position="579"/>
        <end position="600"/>
    </location>
</feature>
<keyword evidence="8" id="KW-0927">Auxin signaling pathway</keyword>
<dbReference type="EMBL" id="LR999458">
    <property type="protein sequence ID" value="CAE6264909.1"/>
    <property type="molecule type" value="Genomic_DNA"/>
</dbReference>
<dbReference type="AlphaFoldDB" id="A0A8S2B6L1"/>
<dbReference type="GO" id="GO:0005789">
    <property type="term" value="C:endoplasmic reticulum membrane"/>
    <property type="evidence" value="ECO:0007669"/>
    <property type="project" value="UniProtKB-SubCell"/>
</dbReference>
<dbReference type="GO" id="GO:0080162">
    <property type="term" value="P:endoplasmic reticulum to cytosol auxin transport"/>
    <property type="evidence" value="ECO:0007669"/>
    <property type="project" value="InterPro"/>
</dbReference>
<dbReference type="InterPro" id="IPR045033">
    <property type="entry name" value="PILS1/3/4/5/7"/>
</dbReference>
<dbReference type="Pfam" id="PF01490">
    <property type="entry name" value="Aa_trans"/>
    <property type="match status" value="1"/>
</dbReference>
<keyword evidence="5" id="KW-0029">Amino-acid transport</keyword>
<comment type="function">
    <text evidence="9">Involved in cellular auxin homeostasis by regulating auxin metabolism. Regulates intracellular auxin accumulation at the endoplasmic reticulum and thus auxin availability for nuclear auxin signaling.</text>
</comment>
<feature type="transmembrane region" description="Helical" evidence="11">
    <location>
        <begin position="749"/>
        <end position="771"/>
    </location>
</feature>